<name>A0ACB1AXL3_MELEN</name>
<accession>A0ACB1AXL3</accession>
<organism evidence="1 2">
    <name type="scientific">Meloidogyne enterolobii</name>
    <name type="common">Root-knot nematode worm</name>
    <name type="synonym">Meloidogyne mayaguensis</name>
    <dbReference type="NCBI Taxonomy" id="390850"/>
    <lineage>
        <taxon>Eukaryota</taxon>
        <taxon>Metazoa</taxon>
        <taxon>Ecdysozoa</taxon>
        <taxon>Nematoda</taxon>
        <taxon>Chromadorea</taxon>
        <taxon>Rhabditida</taxon>
        <taxon>Tylenchina</taxon>
        <taxon>Tylenchomorpha</taxon>
        <taxon>Tylenchoidea</taxon>
        <taxon>Meloidogynidae</taxon>
        <taxon>Meloidogyninae</taxon>
        <taxon>Meloidogyne</taxon>
    </lineage>
</organism>
<comment type="caution">
    <text evidence="1">The sequence shown here is derived from an EMBL/GenBank/DDBJ whole genome shotgun (WGS) entry which is preliminary data.</text>
</comment>
<dbReference type="EMBL" id="CAVMJV010000132">
    <property type="protein sequence ID" value="CAK5109580.1"/>
    <property type="molecule type" value="Genomic_DNA"/>
</dbReference>
<evidence type="ECO:0000313" key="2">
    <source>
        <dbReference type="Proteomes" id="UP001497535"/>
    </source>
</evidence>
<gene>
    <name evidence="1" type="ORF">MENTE1834_LOCUS44212</name>
</gene>
<sequence>MEIDLFFYCFHFSPSTLPQFSYKFFIIFFPKQKHHFRPILADVFTGDSFKNKINVLIFIYSFENKF</sequence>
<keyword evidence="2" id="KW-1185">Reference proteome</keyword>
<dbReference type="Proteomes" id="UP001497535">
    <property type="component" value="Unassembled WGS sequence"/>
</dbReference>
<evidence type="ECO:0000313" key="1">
    <source>
        <dbReference type="EMBL" id="CAK5109580.1"/>
    </source>
</evidence>
<protein>
    <submittedName>
        <fullName evidence="1">Uncharacterized protein</fullName>
    </submittedName>
</protein>
<proteinExistence type="predicted"/>
<reference evidence="1" key="1">
    <citation type="submission" date="2023-11" db="EMBL/GenBank/DDBJ databases">
        <authorList>
            <person name="Poullet M."/>
        </authorList>
    </citation>
    <scope>NUCLEOTIDE SEQUENCE</scope>
    <source>
        <strain evidence="1">E1834</strain>
    </source>
</reference>